<feature type="domain" description="C3H1-type" evidence="6">
    <location>
        <begin position="51"/>
        <end position="79"/>
    </location>
</feature>
<dbReference type="SUPFAM" id="SSF57667">
    <property type="entry name" value="beta-beta-alpha zinc fingers"/>
    <property type="match status" value="1"/>
</dbReference>
<dbReference type="AlphaFoldDB" id="A0A1B6CSJ5"/>
<keyword evidence="3 4" id="KW-0862">Zinc</keyword>
<evidence type="ECO:0000256" key="4">
    <source>
        <dbReference type="PROSITE-ProRule" id="PRU00723"/>
    </source>
</evidence>
<evidence type="ECO:0000256" key="5">
    <source>
        <dbReference type="SAM" id="MobiDB-lite"/>
    </source>
</evidence>
<dbReference type="EMBL" id="GEDC01020894">
    <property type="protein sequence ID" value="JAS16404.1"/>
    <property type="molecule type" value="Transcribed_RNA"/>
</dbReference>
<protein>
    <recommendedName>
        <fullName evidence="6">C3H1-type domain-containing protein</fullName>
    </recommendedName>
</protein>
<dbReference type="InterPro" id="IPR036855">
    <property type="entry name" value="Znf_CCCH_sf"/>
</dbReference>
<organism evidence="7">
    <name type="scientific">Clastoptera arizonana</name>
    <name type="common">Arizona spittle bug</name>
    <dbReference type="NCBI Taxonomy" id="38151"/>
    <lineage>
        <taxon>Eukaryota</taxon>
        <taxon>Metazoa</taxon>
        <taxon>Ecdysozoa</taxon>
        <taxon>Arthropoda</taxon>
        <taxon>Hexapoda</taxon>
        <taxon>Insecta</taxon>
        <taxon>Pterygota</taxon>
        <taxon>Neoptera</taxon>
        <taxon>Paraneoptera</taxon>
        <taxon>Hemiptera</taxon>
        <taxon>Auchenorrhyncha</taxon>
        <taxon>Cercopoidea</taxon>
        <taxon>Clastopteridae</taxon>
        <taxon>Clastoptera</taxon>
    </lineage>
</organism>
<dbReference type="PANTHER" id="PTHR16465:SF0">
    <property type="entry name" value="ZINC FINGER MATRIN-TYPE PROTEIN 5"/>
    <property type="match status" value="1"/>
</dbReference>
<evidence type="ECO:0000313" key="7">
    <source>
        <dbReference type="EMBL" id="JAS16404.1"/>
    </source>
</evidence>
<dbReference type="Gene3D" id="3.30.160.60">
    <property type="entry name" value="Classic Zinc Finger"/>
    <property type="match status" value="1"/>
</dbReference>
<dbReference type="InterPro" id="IPR013085">
    <property type="entry name" value="U1-CZ_Znf_C2H2"/>
</dbReference>
<keyword evidence="2 4" id="KW-0863">Zinc-finger</keyword>
<proteinExistence type="predicted"/>
<name>A0A1B6CSJ5_9HEMI</name>
<dbReference type="SUPFAM" id="SSF90229">
    <property type="entry name" value="CCCH zinc finger"/>
    <property type="match status" value="1"/>
</dbReference>
<dbReference type="GO" id="GO:0005689">
    <property type="term" value="C:U12-type spliceosomal complex"/>
    <property type="evidence" value="ECO:0007669"/>
    <property type="project" value="TreeGrafter"/>
</dbReference>
<dbReference type="SMART" id="SM00451">
    <property type="entry name" value="ZnF_U1"/>
    <property type="match status" value="1"/>
</dbReference>
<evidence type="ECO:0000256" key="1">
    <source>
        <dbReference type="ARBA" id="ARBA00022723"/>
    </source>
</evidence>
<keyword evidence="1 4" id="KW-0479">Metal-binding</keyword>
<evidence type="ECO:0000259" key="6">
    <source>
        <dbReference type="PROSITE" id="PS50103"/>
    </source>
</evidence>
<dbReference type="InterPro" id="IPR036236">
    <property type="entry name" value="Znf_C2H2_sf"/>
</dbReference>
<feature type="zinc finger region" description="C3H1-type" evidence="4">
    <location>
        <begin position="51"/>
        <end position="79"/>
    </location>
</feature>
<reference evidence="7" key="1">
    <citation type="submission" date="2015-12" db="EMBL/GenBank/DDBJ databases">
        <title>De novo transcriptome assembly of four potential Pierce s Disease insect vectors from Arizona vineyards.</title>
        <authorList>
            <person name="Tassone E.E."/>
        </authorList>
    </citation>
    <scope>NUCLEOTIDE SEQUENCE</scope>
</reference>
<dbReference type="PANTHER" id="PTHR16465">
    <property type="entry name" value="NUCLEASE-RELATED"/>
    <property type="match status" value="1"/>
</dbReference>
<feature type="region of interest" description="Disordered" evidence="5">
    <location>
        <begin position="133"/>
        <end position="155"/>
    </location>
</feature>
<dbReference type="Pfam" id="PF00642">
    <property type="entry name" value="zf-CCCH"/>
    <property type="match status" value="1"/>
</dbReference>
<dbReference type="InterPro" id="IPR003604">
    <property type="entry name" value="Matrin/U1-like-C_Znf_C2H2"/>
</dbReference>
<evidence type="ECO:0000256" key="2">
    <source>
        <dbReference type="ARBA" id="ARBA00022771"/>
    </source>
</evidence>
<dbReference type="GO" id="GO:0003676">
    <property type="term" value="F:nucleic acid binding"/>
    <property type="evidence" value="ECO:0007669"/>
    <property type="project" value="InterPro"/>
</dbReference>
<evidence type="ECO:0000256" key="3">
    <source>
        <dbReference type="ARBA" id="ARBA00022833"/>
    </source>
</evidence>
<dbReference type="GO" id="GO:0008270">
    <property type="term" value="F:zinc ion binding"/>
    <property type="evidence" value="ECO:0007669"/>
    <property type="project" value="UniProtKB-KW"/>
</dbReference>
<dbReference type="Pfam" id="PF06220">
    <property type="entry name" value="zf-U1"/>
    <property type="match status" value="1"/>
</dbReference>
<accession>A0A1B6CSJ5</accession>
<sequence length="155" mass="18349">MGKRYYCDYCDRSFKDDLGARKKHLNGTLHIRTRKSYYKQYQDLKTIVNENCAKEECRRFRTTGECQFGEHCNFTHYSKQELNKMKQQVEDEEIKKQSFPAIASASVEQWLEVKLNKSKVFPLLPQKLYLTPDLPPSLQPPTEEDLNSIEFNEWG</sequence>
<dbReference type="PROSITE" id="PS50103">
    <property type="entry name" value="ZF_C3H1"/>
    <property type="match status" value="1"/>
</dbReference>
<gene>
    <name evidence="7" type="ORF">g.6231</name>
</gene>
<dbReference type="InterPro" id="IPR000571">
    <property type="entry name" value="Znf_CCCH"/>
</dbReference>